<keyword evidence="3" id="KW-1185">Reference proteome</keyword>
<name>A0ABV6CTW7_9SPHN</name>
<evidence type="ECO:0000313" key="3">
    <source>
        <dbReference type="Proteomes" id="UP001589798"/>
    </source>
</evidence>
<accession>A0ABV6CTW7</accession>
<feature type="compositionally biased region" description="Basic and acidic residues" evidence="1">
    <location>
        <begin position="45"/>
        <end position="54"/>
    </location>
</feature>
<evidence type="ECO:0000256" key="1">
    <source>
        <dbReference type="SAM" id="MobiDB-lite"/>
    </source>
</evidence>
<proteinExistence type="predicted"/>
<feature type="region of interest" description="Disordered" evidence="1">
    <location>
        <begin position="21"/>
        <end position="65"/>
    </location>
</feature>
<gene>
    <name evidence="2" type="ORF">ACFFJC_07750</name>
</gene>
<reference evidence="2 3" key="1">
    <citation type="submission" date="2024-09" db="EMBL/GenBank/DDBJ databases">
        <authorList>
            <person name="Sun Q."/>
            <person name="Mori K."/>
        </authorList>
    </citation>
    <scope>NUCLEOTIDE SEQUENCE [LARGE SCALE GENOMIC DNA]</scope>
    <source>
        <strain evidence="2 3">CCM 7706</strain>
    </source>
</reference>
<dbReference type="RefSeq" id="WP_379486925.1">
    <property type="nucleotide sequence ID" value="NZ_JBHLWK010000010.1"/>
</dbReference>
<dbReference type="EMBL" id="JBHLWK010000010">
    <property type="protein sequence ID" value="MFC0204168.1"/>
    <property type="molecule type" value="Genomic_DNA"/>
</dbReference>
<dbReference type="Proteomes" id="UP001589798">
    <property type="component" value="Unassembled WGS sequence"/>
</dbReference>
<evidence type="ECO:0000313" key="2">
    <source>
        <dbReference type="EMBL" id="MFC0204168.1"/>
    </source>
</evidence>
<organism evidence="2 3">
    <name type="scientific">Novosphingobium soli</name>
    <dbReference type="NCBI Taxonomy" id="574956"/>
    <lineage>
        <taxon>Bacteria</taxon>
        <taxon>Pseudomonadati</taxon>
        <taxon>Pseudomonadota</taxon>
        <taxon>Alphaproteobacteria</taxon>
        <taxon>Sphingomonadales</taxon>
        <taxon>Sphingomonadaceae</taxon>
        <taxon>Novosphingobium</taxon>
    </lineage>
</organism>
<comment type="caution">
    <text evidence="2">The sequence shown here is derived from an EMBL/GenBank/DDBJ whole genome shotgun (WGS) entry which is preliminary data.</text>
</comment>
<protein>
    <submittedName>
        <fullName evidence="2">Uncharacterized protein</fullName>
    </submittedName>
</protein>
<sequence length="120" mass="12284">MTIRFAAAWKGAPPALAPSLCTGAPLDSVNDNPPLPVPPRAARRAPRDDAEHEASPAGALTPFQAPVRAVTAAAGGEPPDPSCCAHAEPVEAQRCPAPDLPAFDKLRLSGVVRPGLGELL</sequence>